<dbReference type="AlphaFoldDB" id="A0AAE0ZTK6"/>
<accession>A0AAE0ZTK6</accession>
<dbReference type="InterPro" id="IPR006594">
    <property type="entry name" value="LisH"/>
</dbReference>
<name>A0AAE0ZTK6_9GAST</name>
<reference evidence="1" key="1">
    <citation type="journal article" date="2023" name="G3 (Bethesda)">
        <title>A reference genome for the long-term kleptoplast-retaining sea slug Elysia crispata morphotype clarki.</title>
        <authorList>
            <person name="Eastman K.E."/>
            <person name="Pendleton A.L."/>
            <person name="Shaikh M.A."/>
            <person name="Suttiyut T."/>
            <person name="Ogas R."/>
            <person name="Tomko P."/>
            <person name="Gavelis G."/>
            <person name="Widhalm J.R."/>
            <person name="Wisecaver J.H."/>
        </authorList>
    </citation>
    <scope>NUCLEOTIDE SEQUENCE</scope>
    <source>
        <strain evidence="1">ECLA1</strain>
    </source>
</reference>
<gene>
    <name evidence="1" type="ORF">RRG08_013845</name>
</gene>
<dbReference type="PROSITE" id="PS50896">
    <property type="entry name" value="LISH"/>
    <property type="match status" value="1"/>
</dbReference>
<dbReference type="SMART" id="SM00667">
    <property type="entry name" value="LisH"/>
    <property type="match status" value="1"/>
</dbReference>
<organism evidence="1 2">
    <name type="scientific">Elysia crispata</name>
    <name type="common">lettuce slug</name>
    <dbReference type="NCBI Taxonomy" id="231223"/>
    <lineage>
        <taxon>Eukaryota</taxon>
        <taxon>Metazoa</taxon>
        <taxon>Spiralia</taxon>
        <taxon>Lophotrochozoa</taxon>
        <taxon>Mollusca</taxon>
        <taxon>Gastropoda</taxon>
        <taxon>Heterobranchia</taxon>
        <taxon>Euthyneura</taxon>
        <taxon>Panpulmonata</taxon>
        <taxon>Sacoglossa</taxon>
        <taxon>Placobranchoidea</taxon>
        <taxon>Plakobranchidae</taxon>
        <taxon>Elysia</taxon>
    </lineage>
</organism>
<protein>
    <submittedName>
        <fullName evidence="1">Uncharacterized protein</fullName>
    </submittedName>
</protein>
<evidence type="ECO:0000313" key="2">
    <source>
        <dbReference type="Proteomes" id="UP001283361"/>
    </source>
</evidence>
<dbReference type="Proteomes" id="UP001283361">
    <property type="component" value="Unassembled WGS sequence"/>
</dbReference>
<keyword evidence="2" id="KW-1185">Reference proteome</keyword>
<evidence type="ECO:0000313" key="1">
    <source>
        <dbReference type="EMBL" id="KAK3774342.1"/>
    </source>
</evidence>
<dbReference type="EMBL" id="JAWDGP010003428">
    <property type="protein sequence ID" value="KAK3774342.1"/>
    <property type="molecule type" value="Genomic_DNA"/>
</dbReference>
<comment type="caution">
    <text evidence="1">The sequence shown here is derived from an EMBL/GenBank/DDBJ whole genome shotgun (WGS) entry which is preliminary data.</text>
</comment>
<sequence>MGKYFHPSEVAILVLGYLKESNLYKTFACFMKESKDLKPYWQHVRSGKVPDLHICGYDLTAMLEEFAASKLARSGKL</sequence>
<proteinExistence type="predicted"/>